<proteinExistence type="predicted"/>
<accession>A0A069E4B4</accession>
<feature type="chain" id="PRO_5001660711" evidence="2">
    <location>
        <begin position="18"/>
        <end position="420"/>
    </location>
</feature>
<dbReference type="OrthoDB" id="338827at2"/>
<dbReference type="InterPro" id="IPR022442">
    <property type="entry name" value="SO_2930-like_dom"/>
</dbReference>
<gene>
    <name evidence="4" type="ORF">HAD_05370</name>
</gene>
<dbReference type="RefSeq" id="WP_035569854.1">
    <property type="nucleotide sequence ID" value="NZ_ARYH01000001.1"/>
</dbReference>
<evidence type="ECO:0000256" key="2">
    <source>
        <dbReference type="SAM" id="SignalP"/>
    </source>
</evidence>
<keyword evidence="2" id="KW-0732">Signal</keyword>
<dbReference type="eggNOG" id="COG5434">
    <property type="taxonomic scope" value="Bacteria"/>
</dbReference>
<keyword evidence="5" id="KW-1185">Reference proteome</keyword>
<keyword evidence="4" id="KW-0449">Lipoprotein</keyword>
<comment type="caution">
    <text evidence="4">The sequence shown here is derived from an EMBL/GenBank/DDBJ whole genome shotgun (WGS) entry which is preliminary data.</text>
</comment>
<sequence>MRPIILAVAAAAILAPAACSKKDEAAAPEIAAPAEDGVTHVSAEGDFAENLQLALIEAEPGDKIVMPEGTFEFTTGLSLDVDDVTLAGAGQGKTILDFANQTGAGEGLLVTADDVVLSDFGIRDTKGDGIKSKDSDRITYQYITVEWSGEPDETNGAYGIYPVESTDVLVQNCTVRGASDAGIYVGQSQNIIVRDSVAEYNVAGIEIENSSFADVYGNVARHNAGGILVFDLPDLPVMGGHSTRVYDNDIVENNTVNFAPVGNIVAGVPSGTGMIVMANSDVYITGNRFADNRTVDVMLNAYTEPFTDENYNPLLTDITLSGNTYEGGLDDPQGMLAPVAAVLGGSLPSIVTDGVTRWNGGEDQAVNLVIAEAPEVGFLNLGLGEYPLDPSKLQPSMDRPAGTPVPEREAVVLPQDTKQP</sequence>
<feature type="domain" description="Right handed beta helix" evidence="3">
    <location>
        <begin position="108"/>
        <end position="230"/>
    </location>
</feature>
<dbReference type="Gene3D" id="2.160.20.10">
    <property type="entry name" value="Single-stranded right-handed beta-helix, Pectin lyase-like"/>
    <property type="match status" value="1"/>
</dbReference>
<dbReference type="InterPro" id="IPR012334">
    <property type="entry name" value="Pectin_lyas_fold"/>
</dbReference>
<evidence type="ECO:0000259" key="3">
    <source>
        <dbReference type="Pfam" id="PF13229"/>
    </source>
</evidence>
<protein>
    <submittedName>
        <fullName evidence="4">Putative lipoprotein</fullName>
    </submittedName>
</protein>
<dbReference type="NCBIfam" id="TIGR03805">
    <property type="entry name" value="beta_helix_1"/>
    <property type="match status" value="1"/>
</dbReference>
<name>A0A069E4B4_9PROT</name>
<dbReference type="AlphaFoldDB" id="A0A069E4B4"/>
<feature type="signal peptide" evidence="2">
    <location>
        <begin position="1"/>
        <end position="17"/>
    </location>
</feature>
<feature type="region of interest" description="Disordered" evidence="1">
    <location>
        <begin position="389"/>
        <end position="420"/>
    </location>
</feature>
<dbReference type="InterPro" id="IPR011050">
    <property type="entry name" value="Pectin_lyase_fold/virulence"/>
</dbReference>
<dbReference type="STRING" id="1280949.HAD_05370"/>
<evidence type="ECO:0000256" key="1">
    <source>
        <dbReference type="SAM" id="MobiDB-lite"/>
    </source>
</evidence>
<dbReference type="PATRIC" id="fig|1280949.3.peg.1094"/>
<dbReference type="InterPro" id="IPR039448">
    <property type="entry name" value="Beta_helix"/>
</dbReference>
<dbReference type="EMBL" id="ARYH01000001">
    <property type="protein sequence ID" value="KCZ85085.1"/>
    <property type="molecule type" value="Genomic_DNA"/>
</dbReference>
<evidence type="ECO:0000313" key="4">
    <source>
        <dbReference type="EMBL" id="KCZ85085.1"/>
    </source>
</evidence>
<dbReference type="SMART" id="SM00710">
    <property type="entry name" value="PbH1"/>
    <property type="match status" value="7"/>
</dbReference>
<dbReference type="SUPFAM" id="SSF51126">
    <property type="entry name" value="Pectin lyase-like"/>
    <property type="match status" value="1"/>
</dbReference>
<dbReference type="Proteomes" id="UP000027446">
    <property type="component" value="Unassembled WGS sequence"/>
</dbReference>
<dbReference type="Pfam" id="PF13229">
    <property type="entry name" value="Beta_helix"/>
    <property type="match status" value="1"/>
</dbReference>
<organism evidence="4 5">
    <name type="scientific">Hyphomonas adhaerens MHS-3</name>
    <dbReference type="NCBI Taxonomy" id="1280949"/>
    <lineage>
        <taxon>Bacteria</taxon>
        <taxon>Pseudomonadati</taxon>
        <taxon>Pseudomonadota</taxon>
        <taxon>Alphaproteobacteria</taxon>
        <taxon>Hyphomonadales</taxon>
        <taxon>Hyphomonadaceae</taxon>
        <taxon>Hyphomonas</taxon>
    </lineage>
</organism>
<evidence type="ECO:0000313" key="5">
    <source>
        <dbReference type="Proteomes" id="UP000027446"/>
    </source>
</evidence>
<reference evidence="4 5" key="1">
    <citation type="journal article" date="2014" name="Antonie Van Leeuwenhoek">
        <title>Hyphomonas beringensis sp. nov. and Hyphomonas chukchiensis sp. nov., isolated from surface seawater of the Bering Sea and Chukchi Sea.</title>
        <authorList>
            <person name="Li C."/>
            <person name="Lai Q."/>
            <person name="Li G."/>
            <person name="Dong C."/>
            <person name="Wang J."/>
            <person name="Liao Y."/>
            <person name="Shao Z."/>
        </authorList>
    </citation>
    <scope>NUCLEOTIDE SEQUENCE [LARGE SCALE GENOMIC DNA]</scope>
    <source>
        <strain evidence="4 5">MHS-3</strain>
    </source>
</reference>
<dbReference type="InterPro" id="IPR006626">
    <property type="entry name" value="PbH1"/>
</dbReference>